<dbReference type="Proteomes" id="UP001165064">
    <property type="component" value="Unassembled WGS sequence"/>
</dbReference>
<reference evidence="1" key="1">
    <citation type="submission" date="2023-04" db="EMBL/GenBank/DDBJ databases">
        <title>Ambrosiozyma monospora NBRC 10751.</title>
        <authorList>
            <person name="Ichikawa N."/>
            <person name="Sato H."/>
            <person name="Tonouchi N."/>
        </authorList>
    </citation>
    <scope>NUCLEOTIDE SEQUENCE</scope>
    <source>
        <strain evidence="1">NBRC 10751</strain>
    </source>
</reference>
<comment type="caution">
    <text evidence="1">The sequence shown here is derived from an EMBL/GenBank/DDBJ whole genome shotgun (WGS) entry which is preliminary data.</text>
</comment>
<gene>
    <name evidence="1" type="ORF">Amon02_000168200</name>
</gene>
<evidence type="ECO:0000313" key="2">
    <source>
        <dbReference type="Proteomes" id="UP001165064"/>
    </source>
</evidence>
<sequence length="489" mass="55713">MSTVNVNIKNAGKSYPMEVDLDEPGLTFKLQVYSLTNIPPERQKVLLKGGQLKDDSDLHNFHLKNGQNIMVLGTPEVITQEIESKRPKDKIQFVEDLNPNDLNVQHSQVPSGLINLGNTCYLNSSLQSLFKIKELKDTLQTLPAGSVTASEQKLMVDLKDLFAKMKVKKQDVTPLNFLTTMRQVFPQFSERGEQGFYKQQDAEEAFSQILGAIVRKFPQLENFFKVEFKTTTKCLETEEEPSYGIEDSLKLSCHISIHTNFLKDGLIGNLKEKIEKNNELLGKNCEYEISRKITKLPKYLVVHFVRFFWKRDTGKKSKILRKVQFPFELDVTDLVDDSIRDDMIKVRDSLYKVEKANFDENRSFKKTKLSQDLTTREQYNKQKEQLAELQKKWLSNYQKVLPADFDPSKGEAPSPLYELGSVIAHQGSSADSGHYQAFVKDDDDLNGDTWFKFDDNKVSNVSREKIESLAGGGEGDSALILIYKAVGLP</sequence>
<dbReference type="EMBL" id="BSXS01000861">
    <property type="protein sequence ID" value="GME74200.1"/>
    <property type="molecule type" value="Genomic_DNA"/>
</dbReference>
<accession>A0ACB5SVC9</accession>
<name>A0ACB5SVC9_AMBMO</name>
<keyword evidence="2" id="KW-1185">Reference proteome</keyword>
<proteinExistence type="predicted"/>
<organism evidence="1 2">
    <name type="scientific">Ambrosiozyma monospora</name>
    <name type="common">Yeast</name>
    <name type="synonym">Endomycopsis monosporus</name>
    <dbReference type="NCBI Taxonomy" id="43982"/>
    <lineage>
        <taxon>Eukaryota</taxon>
        <taxon>Fungi</taxon>
        <taxon>Dikarya</taxon>
        <taxon>Ascomycota</taxon>
        <taxon>Saccharomycotina</taxon>
        <taxon>Pichiomycetes</taxon>
        <taxon>Pichiales</taxon>
        <taxon>Pichiaceae</taxon>
        <taxon>Ambrosiozyma</taxon>
    </lineage>
</organism>
<protein>
    <submittedName>
        <fullName evidence="1">Unnamed protein product</fullName>
    </submittedName>
</protein>
<evidence type="ECO:0000313" key="1">
    <source>
        <dbReference type="EMBL" id="GME74200.1"/>
    </source>
</evidence>